<reference evidence="6 7" key="1">
    <citation type="submission" date="2017-07" db="EMBL/GenBank/DDBJ databases">
        <title>Shotgun whole genome sequences of three halophilic bacterial isolates.</title>
        <authorList>
            <person name="Pozzo T."/>
            <person name="Higdon S.M."/>
            <person name="Quillaguaman J."/>
        </authorList>
    </citation>
    <scope>NUCLEOTIDE SEQUENCE [LARGE SCALE GENOMIC DNA]</scope>
    <source>
        <strain evidence="6 7">LC1</strain>
    </source>
</reference>
<dbReference type="Gene3D" id="3.40.605.10">
    <property type="entry name" value="Aldehyde Dehydrogenase, Chain A, domain 1"/>
    <property type="match status" value="1"/>
</dbReference>
<dbReference type="RefSeq" id="WP_050804814.1">
    <property type="nucleotide sequence ID" value="NZ_JH393257.1"/>
</dbReference>
<dbReference type="PANTHER" id="PTHR42804">
    <property type="entry name" value="ALDEHYDE DEHYDROGENASE"/>
    <property type="match status" value="1"/>
</dbReference>
<feature type="active site" evidence="3">
    <location>
        <position position="264"/>
    </location>
</feature>
<evidence type="ECO:0000256" key="4">
    <source>
        <dbReference type="RuleBase" id="RU003345"/>
    </source>
</evidence>
<dbReference type="PANTHER" id="PTHR42804:SF1">
    <property type="entry name" value="ALDEHYDE DEHYDROGENASE-RELATED"/>
    <property type="match status" value="1"/>
</dbReference>
<dbReference type="EMBL" id="NPEY01000002">
    <property type="protein sequence ID" value="OZT75633.1"/>
    <property type="molecule type" value="Genomic_DNA"/>
</dbReference>
<dbReference type="PROSITE" id="PS00687">
    <property type="entry name" value="ALDEHYDE_DEHYDR_GLU"/>
    <property type="match status" value="1"/>
</dbReference>
<dbReference type="InterPro" id="IPR016163">
    <property type="entry name" value="Ald_DH_C"/>
</dbReference>
<evidence type="ECO:0000259" key="5">
    <source>
        <dbReference type="Pfam" id="PF00171"/>
    </source>
</evidence>
<name>A0ABX4GE58_9GAMM</name>
<comment type="similarity">
    <text evidence="1 4">Belongs to the aldehyde dehydrogenase family.</text>
</comment>
<dbReference type="SUPFAM" id="SSF53720">
    <property type="entry name" value="ALDH-like"/>
    <property type="match status" value="1"/>
</dbReference>
<proteinExistence type="inferred from homology"/>
<evidence type="ECO:0000256" key="3">
    <source>
        <dbReference type="PROSITE-ProRule" id="PRU10007"/>
    </source>
</evidence>
<organism evidence="6 7">
    <name type="scientific">Vreelandella boliviensis LC1</name>
    <dbReference type="NCBI Taxonomy" id="1072583"/>
    <lineage>
        <taxon>Bacteria</taxon>
        <taxon>Pseudomonadati</taxon>
        <taxon>Pseudomonadota</taxon>
        <taxon>Gammaproteobacteria</taxon>
        <taxon>Oceanospirillales</taxon>
        <taxon>Halomonadaceae</taxon>
        <taxon>Vreelandella</taxon>
    </lineage>
</organism>
<dbReference type="Proteomes" id="UP000216538">
    <property type="component" value="Unassembled WGS sequence"/>
</dbReference>
<dbReference type="Pfam" id="PF00171">
    <property type="entry name" value="Aldedh"/>
    <property type="match status" value="1"/>
</dbReference>
<evidence type="ECO:0000256" key="1">
    <source>
        <dbReference type="ARBA" id="ARBA00009986"/>
    </source>
</evidence>
<feature type="domain" description="Aldehyde dehydrogenase" evidence="5">
    <location>
        <begin position="25"/>
        <end position="486"/>
    </location>
</feature>
<keyword evidence="2 4" id="KW-0560">Oxidoreductase</keyword>
<keyword evidence="7" id="KW-1185">Reference proteome</keyword>
<accession>A0ABX4GE58</accession>
<dbReference type="Gene3D" id="3.40.309.10">
    <property type="entry name" value="Aldehyde Dehydrogenase, Chain A, domain 2"/>
    <property type="match status" value="1"/>
</dbReference>
<evidence type="ECO:0000313" key="6">
    <source>
        <dbReference type="EMBL" id="OZT75633.1"/>
    </source>
</evidence>
<protein>
    <submittedName>
        <fullName evidence="6">Aldehyde dehydrogenase</fullName>
    </submittedName>
</protein>
<dbReference type="InterPro" id="IPR015590">
    <property type="entry name" value="Aldehyde_DH_dom"/>
</dbReference>
<evidence type="ECO:0000256" key="2">
    <source>
        <dbReference type="ARBA" id="ARBA00023002"/>
    </source>
</evidence>
<dbReference type="InterPro" id="IPR016161">
    <property type="entry name" value="Ald_DH/histidinol_DH"/>
</dbReference>
<gene>
    <name evidence="6" type="ORF">CE457_04390</name>
</gene>
<dbReference type="InterPro" id="IPR029510">
    <property type="entry name" value="Ald_DH_CS_GLU"/>
</dbReference>
<comment type="caution">
    <text evidence="6">The sequence shown here is derived from an EMBL/GenBank/DDBJ whole genome shotgun (WGS) entry which is preliminary data.</text>
</comment>
<evidence type="ECO:0000313" key="7">
    <source>
        <dbReference type="Proteomes" id="UP000216538"/>
    </source>
</evidence>
<dbReference type="InterPro" id="IPR016162">
    <property type="entry name" value="Ald_DH_N"/>
</dbReference>
<sequence>MPASKDTFINTRQDTLNEQFIDNAWVPSRSKTCRPVHDPYHESLLAEMTCGDPADVDLAVAAAQRALPNWRATPEAGRGEYLEAIAAGLETRRQALAELSSRNNGKPLAEAYQDLDDAIACYRYYAKAAVALGQRQGTVEDAGQPDLEARHYWDAIGVVGLITPWNFPLVSSAWKLAPALAAGCTVVFKPSEVTPLPEQILAEIVMEAGLPPGVFNLLLGDGEGIGAPLSRHPSIDKLSFTGSNAVGEAVMRAAAQGVRPVSLELGGKSAILVTEDADLGLARDLVMAGICYNAGQMCSATSRLLVHERLADDLYAAIDAAMAALRLGDPQAIETDMGPLVNATQRERVQSYMALANEEGLSSETPALTLPEQGFFVAPRLYREVPTTSRLWQEEIFGPLLCARSVADDAEAIALANDSDFGLAATVVAGDADRAETIARRLEAGNVWCNSDQIAPPQGSWGGMKRSGIGRELGDLGLGAYLELKRITRPAKT</sequence>